<keyword evidence="1 2" id="KW-0784">Thiamine biosynthesis</keyword>
<name>A0A1I4BPJ3_9HYPH</name>
<gene>
    <name evidence="2" type="primary">thiL</name>
    <name evidence="5" type="ORF">SAMN04488518_10869</name>
</gene>
<dbReference type="GO" id="GO:0016301">
    <property type="term" value="F:kinase activity"/>
    <property type="evidence" value="ECO:0007669"/>
    <property type="project" value="UniProtKB-KW"/>
</dbReference>
<comment type="catalytic activity">
    <reaction evidence="2">
        <text>thiamine phosphate + ATP = thiamine diphosphate + ADP</text>
        <dbReference type="Rhea" id="RHEA:15913"/>
        <dbReference type="ChEBI" id="CHEBI:30616"/>
        <dbReference type="ChEBI" id="CHEBI:37575"/>
        <dbReference type="ChEBI" id="CHEBI:58937"/>
        <dbReference type="ChEBI" id="CHEBI:456216"/>
        <dbReference type="EC" id="2.7.4.16"/>
    </reaction>
</comment>
<dbReference type="Proteomes" id="UP000199598">
    <property type="component" value="Unassembled WGS sequence"/>
</dbReference>
<feature type="binding site" evidence="2">
    <location>
        <begin position="127"/>
        <end position="128"/>
    </location>
    <ligand>
        <name>ATP</name>
        <dbReference type="ChEBI" id="CHEBI:30616"/>
    </ligand>
</feature>
<keyword evidence="2" id="KW-0808">Transferase</keyword>
<comment type="pathway">
    <text evidence="2">Cofactor biosynthesis; thiamine diphosphate biosynthesis; thiamine diphosphate from thiamine phosphate: step 1/1.</text>
</comment>
<feature type="binding site" evidence="2">
    <location>
        <position position="80"/>
    </location>
    <ligand>
        <name>Mg(2+)</name>
        <dbReference type="ChEBI" id="CHEBI:18420"/>
        <label>3</label>
    </ligand>
</feature>
<reference evidence="5 6" key="1">
    <citation type="submission" date="2016-10" db="EMBL/GenBank/DDBJ databases">
        <authorList>
            <person name="Varghese N."/>
            <person name="Submissions S."/>
        </authorList>
    </citation>
    <scope>NUCLEOTIDE SEQUENCE [LARGE SCALE GENOMIC DNA]</scope>
    <source>
        <strain evidence="5 6">DSM 16392</strain>
    </source>
</reference>
<dbReference type="HAMAP" id="MF_02128">
    <property type="entry name" value="TMP_kinase"/>
    <property type="match status" value="1"/>
</dbReference>
<feature type="domain" description="PurM-like C-terminal" evidence="4">
    <location>
        <begin position="159"/>
        <end position="313"/>
    </location>
</feature>
<feature type="domain" description="PurM-like N-terminal" evidence="3">
    <location>
        <begin position="34"/>
        <end position="146"/>
    </location>
</feature>
<dbReference type="PANTHER" id="PTHR30270">
    <property type="entry name" value="THIAMINE-MONOPHOSPHATE KINASE"/>
    <property type="match status" value="1"/>
</dbReference>
<dbReference type="SUPFAM" id="SSF55326">
    <property type="entry name" value="PurM N-terminal domain-like"/>
    <property type="match status" value="1"/>
</dbReference>
<evidence type="ECO:0000313" key="5">
    <source>
        <dbReference type="EMBL" id="SFK70443.1"/>
    </source>
</evidence>
<dbReference type="InterPro" id="IPR010918">
    <property type="entry name" value="PurM-like_C_dom"/>
</dbReference>
<dbReference type="Pfam" id="PF00586">
    <property type="entry name" value="AIRS"/>
    <property type="match status" value="1"/>
</dbReference>
<dbReference type="SUPFAM" id="SSF56042">
    <property type="entry name" value="PurM C-terminal domain-like"/>
    <property type="match status" value="1"/>
</dbReference>
<feature type="binding site" evidence="2">
    <location>
        <position position="226"/>
    </location>
    <ligand>
        <name>ATP</name>
        <dbReference type="ChEBI" id="CHEBI:30616"/>
    </ligand>
</feature>
<feature type="binding site" evidence="2">
    <location>
        <position position="52"/>
    </location>
    <ligand>
        <name>Mg(2+)</name>
        <dbReference type="ChEBI" id="CHEBI:18420"/>
        <label>1</label>
    </ligand>
</feature>
<evidence type="ECO:0000313" key="6">
    <source>
        <dbReference type="Proteomes" id="UP000199598"/>
    </source>
</evidence>
<dbReference type="InterPro" id="IPR036921">
    <property type="entry name" value="PurM-like_N_sf"/>
</dbReference>
<comment type="miscellaneous">
    <text evidence="2">Reaction mechanism of ThiL seems to utilize a direct, inline transfer of the gamma-phosphate of ATP to TMP rather than a phosphorylated enzyme intermediate.</text>
</comment>
<feature type="binding site" evidence="2">
    <location>
        <position position="224"/>
    </location>
    <ligand>
        <name>Mg(2+)</name>
        <dbReference type="ChEBI" id="CHEBI:18420"/>
        <label>3</label>
    </ligand>
</feature>
<dbReference type="RefSeq" id="WP_093520854.1">
    <property type="nucleotide sequence ID" value="NZ_FOSK01000008.1"/>
</dbReference>
<keyword evidence="2 5" id="KW-0418">Kinase</keyword>
<feature type="binding site" evidence="2">
    <location>
        <position position="128"/>
    </location>
    <ligand>
        <name>Mg(2+)</name>
        <dbReference type="ChEBI" id="CHEBI:18420"/>
        <label>1</label>
    </ligand>
</feature>
<dbReference type="PIRSF" id="PIRSF005303">
    <property type="entry name" value="Thiam_monoph_kin"/>
    <property type="match status" value="1"/>
</dbReference>
<comment type="function">
    <text evidence="2">Catalyzes the ATP-dependent phosphorylation of thiamine-monophosphate (TMP) to form thiamine-pyrophosphate (TPP), the active form of vitamin B1.</text>
</comment>
<feature type="binding site" evidence="2">
    <location>
        <position position="50"/>
    </location>
    <ligand>
        <name>Mg(2+)</name>
        <dbReference type="ChEBI" id="CHEBI:18420"/>
        <label>4</label>
    </ligand>
</feature>
<dbReference type="NCBIfam" id="TIGR01379">
    <property type="entry name" value="thiL"/>
    <property type="match status" value="1"/>
</dbReference>
<dbReference type="InterPro" id="IPR036676">
    <property type="entry name" value="PurM-like_C_sf"/>
</dbReference>
<dbReference type="Gene3D" id="3.30.1330.10">
    <property type="entry name" value="PurM-like, N-terminal domain"/>
    <property type="match status" value="1"/>
</dbReference>
<evidence type="ECO:0000256" key="2">
    <source>
        <dbReference type="HAMAP-Rule" id="MF_02128"/>
    </source>
</evidence>
<dbReference type="EMBL" id="FOSK01000008">
    <property type="protein sequence ID" value="SFK70443.1"/>
    <property type="molecule type" value="Genomic_DNA"/>
</dbReference>
<dbReference type="EC" id="2.7.4.16" evidence="2"/>
<accession>A0A1I4BPJ3</accession>
<keyword evidence="2" id="KW-0067">ATP-binding</keyword>
<feature type="binding site" evidence="2">
    <location>
        <position position="59"/>
    </location>
    <ligand>
        <name>substrate</name>
    </ligand>
</feature>
<evidence type="ECO:0000256" key="1">
    <source>
        <dbReference type="ARBA" id="ARBA00022977"/>
    </source>
</evidence>
<dbReference type="InterPro" id="IPR006283">
    <property type="entry name" value="ThiL-like"/>
</dbReference>
<dbReference type="InterPro" id="IPR016188">
    <property type="entry name" value="PurM-like_N"/>
</dbReference>
<proteinExistence type="inferred from homology"/>
<keyword evidence="2" id="KW-0547">Nucleotide-binding</keyword>
<comment type="caution">
    <text evidence="2">Lacks conserved residue(s) required for the propagation of feature annotation.</text>
</comment>
<feature type="binding site" evidence="2">
    <location>
        <position position="52"/>
    </location>
    <ligand>
        <name>Mg(2+)</name>
        <dbReference type="ChEBI" id="CHEBI:18420"/>
        <label>2</label>
    </ligand>
</feature>
<feature type="binding site" evidence="2">
    <location>
        <position position="154"/>
    </location>
    <ligand>
        <name>ATP</name>
        <dbReference type="ChEBI" id="CHEBI:30616"/>
    </ligand>
</feature>
<feature type="binding site" evidence="2">
    <location>
        <position position="227"/>
    </location>
    <ligand>
        <name>Mg(2+)</name>
        <dbReference type="ChEBI" id="CHEBI:18420"/>
        <label>5</label>
    </ligand>
</feature>
<dbReference type="PANTHER" id="PTHR30270:SF0">
    <property type="entry name" value="THIAMINE-MONOPHOSPHATE KINASE"/>
    <property type="match status" value="1"/>
</dbReference>
<comment type="caution">
    <text evidence="5">The sequence shown here is derived from an EMBL/GenBank/DDBJ whole genome shotgun (WGS) entry which is preliminary data.</text>
</comment>
<keyword evidence="6" id="KW-1185">Reference proteome</keyword>
<dbReference type="Gene3D" id="3.90.650.10">
    <property type="entry name" value="PurM-like C-terminal domain"/>
    <property type="match status" value="1"/>
</dbReference>
<feature type="binding site" evidence="2">
    <location>
        <position position="80"/>
    </location>
    <ligand>
        <name>Mg(2+)</name>
        <dbReference type="ChEBI" id="CHEBI:18420"/>
        <label>4</label>
    </ligand>
</feature>
<protein>
    <recommendedName>
        <fullName evidence="2">Thiamine-monophosphate kinase</fullName>
        <shortName evidence="2">TMP kinase</shortName>
        <shortName evidence="2">Thiamine-phosphate kinase</shortName>
        <ecNumber evidence="2">2.7.4.16</ecNumber>
    </recommendedName>
</protein>
<keyword evidence="2" id="KW-0479">Metal-binding</keyword>
<feature type="binding site" evidence="2">
    <location>
        <position position="276"/>
    </location>
    <ligand>
        <name>substrate</name>
    </ligand>
</feature>
<dbReference type="CDD" id="cd02194">
    <property type="entry name" value="ThiL"/>
    <property type="match status" value="1"/>
</dbReference>
<evidence type="ECO:0000259" key="4">
    <source>
        <dbReference type="Pfam" id="PF02769"/>
    </source>
</evidence>
<feature type="binding site" evidence="2">
    <location>
        <position position="80"/>
    </location>
    <ligand>
        <name>Mg(2+)</name>
        <dbReference type="ChEBI" id="CHEBI:18420"/>
        <label>2</label>
    </ligand>
</feature>
<feature type="binding site" evidence="2">
    <location>
        <position position="35"/>
    </location>
    <ligand>
        <name>Mg(2+)</name>
        <dbReference type="ChEBI" id="CHEBI:18420"/>
        <label>3</label>
    </ligand>
</feature>
<dbReference type="Pfam" id="PF02769">
    <property type="entry name" value="AIRS_C"/>
    <property type="match status" value="1"/>
</dbReference>
<keyword evidence="2" id="KW-0460">Magnesium</keyword>
<organism evidence="5 6">
    <name type="scientific">Pseudovibrio ascidiaceicola</name>
    <dbReference type="NCBI Taxonomy" id="285279"/>
    <lineage>
        <taxon>Bacteria</taxon>
        <taxon>Pseudomonadati</taxon>
        <taxon>Pseudomonadota</taxon>
        <taxon>Alphaproteobacteria</taxon>
        <taxon>Hyphomicrobiales</taxon>
        <taxon>Stappiaceae</taxon>
        <taxon>Pseudovibrio</taxon>
    </lineage>
</organism>
<feature type="binding site" evidence="2">
    <location>
        <position position="336"/>
    </location>
    <ligand>
        <name>substrate</name>
    </ligand>
</feature>
<sequence>MSERAASSRPGEFSLIERYFAPLATSAGAVHLQDDAAVFAPDTGCDLVVTKDMLMAGVHFFENDPPFEVAQKALGVNLSDLAAKGAEPKGYLLGLGLSKDISEEWVAEFCRGLKLVQDQFQIDLLGGDTISCPQGPLLSITAFGQVPTGQVVRRNEAVAGALLYVTGTIGDAALGLQLRLNEELADKLELSVEQRDFLLNRYLLPQPRVGAAQALRDYAVAAMDVSDGLVADLGHMCRTSQLQASVKLETAPLSDAASAMIAKDAAFLETAITGGDDYEILAAVMPENAVAFEVALQVAGLRCVQIGVLGAADVSKKEIALSLNGETYALHGADGFKHF</sequence>
<comment type="similarity">
    <text evidence="2">Belongs to the thiamine-monophosphate kinase family.</text>
</comment>
<evidence type="ECO:0000259" key="3">
    <source>
        <dbReference type="Pfam" id="PF00586"/>
    </source>
</evidence>
<feature type="binding site" evidence="2">
    <location>
        <position position="35"/>
    </location>
    <ligand>
        <name>Mg(2+)</name>
        <dbReference type="ChEBI" id="CHEBI:18420"/>
        <label>4</label>
    </ligand>
</feature>